<keyword evidence="7" id="KW-0464">Manganese</keyword>
<evidence type="ECO:0000256" key="1">
    <source>
        <dbReference type="ARBA" id="ARBA00022598"/>
    </source>
</evidence>
<evidence type="ECO:0000256" key="6">
    <source>
        <dbReference type="ARBA" id="ARBA00023134"/>
    </source>
</evidence>
<dbReference type="Gene3D" id="3.30.1330.100">
    <property type="entry name" value="CofE-like"/>
    <property type="match status" value="1"/>
</dbReference>
<dbReference type="InterPro" id="IPR002847">
    <property type="entry name" value="F420-0_gamma-glut_ligase-dom"/>
</dbReference>
<evidence type="ECO:0000256" key="5">
    <source>
        <dbReference type="ARBA" id="ARBA00022958"/>
    </source>
</evidence>
<evidence type="ECO:0000256" key="2">
    <source>
        <dbReference type="ARBA" id="ARBA00022723"/>
    </source>
</evidence>
<keyword evidence="3" id="KW-0547">Nucleotide-binding</keyword>
<keyword evidence="4" id="KW-0460">Magnesium</keyword>
<dbReference type="PANTHER" id="PTHR47917:SF1">
    <property type="entry name" value="COENZYME F420:L-GLUTAMATE LIGASE"/>
    <property type="match status" value="1"/>
</dbReference>
<keyword evidence="6" id="KW-0342">GTP-binding</keyword>
<name>A0ABT1LET5_9HYPH</name>
<organism evidence="9 10">
    <name type="scientific">Alsobacter ponti</name>
    <dbReference type="NCBI Taxonomy" id="2962936"/>
    <lineage>
        <taxon>Bacteria</taxon>
        <taxon>Pseudomonadati</taxon>
        <taxon>Pseudomonadota</taxon>
        <taxon>Alphaproteobacteria</taxon>
        <taxon>Hyphomicrobiales</taxon>
        <taxon>Alsobacteraceae</taxon>
        <taxon>Alsobacter</taxon>
    </lineage>
</organism>
<protein>
    <submittedName>
        <fullName evidence="9">Coenzyme F420-0:L-glutamate ligase</fullName>
        <ecNumber evidence="9">6.3.2.31</ecNumber>
    </submittedName>
</protein>
<dbReference type="Gene3D" id="3.90.1660.10">
    <property type="entry name" value="CofE-like domain"/>
    <property type="match status" value="1"/>
</dbReference>
<dbReference type="RefSeq" id="WP_254744115.1">
    <property type="nucleotide sequence ID" value="NZ_JANCLU010000016.1"/>
</dbReference>
<dbReference type="EMBL" id="JANCLU010000016">
    <property type="protein sequence ID" value="MCP8939939.1"/>
    <property type="molecule type" value="Genomic_DNA"/>
</dbReference>
<dbReference type="NCBIfam" id="TIGR01916">
    <property type="entry name" value="F420_cofE"/>
    <property type="match status" value="1"/>
</dbReference>
<dbReference type="PANTHER" id="PTHR47917">
    <property type="match status" value="1"/>
</dbReference>
<reference evidence="9 10" key="1">
    <citation type="submission" date="2022-07" db="EMBL/GenBank/DDBJ databases">
        <authorList>
            <person name="Li W.-J."/>
            <person name="Deng Q.-Q."/>
        </authorList>
    </citation>
    <scope>NUCLEOTIDE SEQUENCE [LARGE SCALE GENOMIC DNA]</scope>
    <source>
        <strain evidence="9 10">SYSU M60028</strain>
    </source>
</reference>
<feature type="domain" description="Coenzyme F420:L-glutamate ligase-like" evidence="8">
    <location>
        <begin position="13"/>
        <end position="231"/>
    </location>
</feature>
<dbReference type="SUPFAM" id="SSF144010">
    <property type="entry name" value="CofE-like"/>
    <property type="match status" value="1"/>
</dbReference>
<evidence type="ECO:0000256" key="7">
    <source>
        <dbReference type="ARBA" id="ARBA00023211"/>
    </source>
</evidence>
<dbReference type="EC" id="6.3.2.31" evidence="9"/>
<comment type="caution">
    <text evidence="9">The sequence shown here is derived from an EMBL/GenBank/DDBJ whole genome shotgun (WGS) entry which is preliminary data.</text>
</comment>
<proteinExistence type="predicted"/>
<keyword evidence="1 9" id="KW-0436">Ligase</keyword>
<sequence>MTHRLELTALPDFPTVKAGDDLARLVHEGLGRAGVEPRARDVVVLAQKVVSKAEGRAVRLADVVPSPRAVELAATALKDPRVVELILRESREVIRCRPHVIIVEDLRGYVMANAGIDASNVEGDGEETVLLLPADPDASAARLRADLDRLTGARMGVVINDSFGRAWRLGTCGTAVGVAGLPALLDLRGRPDRNGRTLMTSELALADEVAAAGSLLMGQGGEGHPVIHIRGVPEVGRDGRAADLVRPRNMDLFR</sequence>
<evidence type="ECO:0000313" key="10">
    <source>
        <dbReference type="Proteomes" id="UP001205890"/>
    </source>
</evidence>
<accession>A0ABT1LET5</accession>
<dbReference type="GO" id="GO:0052618">
    <property type="term" value="F:coenzyme F420-0:L-glutamate ligase activity"/>
    <property type="evidence" value="ECO:0007669"/>
    <property type="project" value="UniProtKB-EC"/>
</dbReference>
<evidence type="ECO:0000259" key="8">
    <source>
        <dbReference type="Pfam" id="PF01996"/>
    </source>
</evidence>
<keyword evidence="2" id="KW-0479">Metal-binding</keyword>
<gene>
    <name evidence="9" type="primary">cofE</name>
    <name evidence="9" type="ORF">NK718_15545</name>
</gene>
<evidence type="ECO:0000256" key="3">
    <source>
        <dbReference type="ARBA" id="ARBA00022741"/>
    </source>
</evidence>
<keyword evidence="5" id="KW-0630">Potassium</keyword>
<keyword evidence="10" id="KW-1185">Reference proteome</keyword>
<dbReference type="InterPro" id="IPR008225">
    <property type="entry name" value="F420-0_g-glutamyl_ligase"/>
</dbReference>
<dbReference type="Pfam" id="PF01996">
    <property type="entry name" value="F420_ligase"/>
    <property type="match status" value="1"/>
</dbReference>
<evidence type="ECO:0000256" key="4">
    <source>
        <dbReference type="ARBA" id="ARBA00022842"/>
    </source>
</evidence>
<evidence type="ECO:0000313" key="9">
    <source>
        <dbReference type="EMBL" id="MCP8939939.1"/>
    </source>
</evidence>
<dbReference type="Proteomes" id="UP001205890">
    <property type="component" value="Unassembled WGS sequence"/>
</dbReference>